<dbReference type="HAMAP" id="MF_00473">
    <property type="entry name" value="G6P_isomerase"/>
    <property type="match status" value="1"/>
</dbReference>
<dbReference type="AlphaFoldDB" id="A0A7X6IAM5"/>
<comment type="function">
    <text evidence="8">Catalyzes the reversible isomerization of glucose-6-phosphate to fructose-6-phosphate.</text>
</comment>
<dbReference type="SUPFAM" id="SSF53697">
    <property type="entry name" value="SIS domain"/>
    <property type="match status" value="1"/>
</dbReference>
<dbReference type="GO" id="GO:0097367">
    <property type="term" value="F:carbohydrate derivative binding"/>
    <property type="evidence" value="ECO:0007669"/>
    <property type="project" value="InterPro"/>
</dbReference>
<dbReference type="PANTHER" id="PTHR11469:SF1">
    <property type="entry name" value="GLUCOSE-6-PHOSPHATE ISOMERASE"/>
    <property type="match status" value="1"/>
</dbReference>
<dbReference type="GO" id="GO:0005829">
    <property type="term" value="C:cytosol"/>
    <property type="evidence" value="ECO:0007669"/>
    <property type="project" value="TreeGrafter"/>
</dbReference>
<dbReference type="GO" id="GO:0048029">
    <property type="term" value="F:monosaccharide binding"/>
    <property type="evidence" value="ECO:0007669"/>
    <property type="project" value="TreeGrafter"/>
</dbReference>
<feature type="active site" evidence="8">
    <location>
        <position position="436"/>
    </location>
</feature>
<dbReference type="GO" id="GO:0006096">
    <property type="term" value="P:glycolytic process"/>
    <property type="evidence" value="ECO:0007669"/>
    <property type="project" value="UniProtKB-UniRule"/>
</dbReference>
<evidence type="ECO:0000256" key="9">
    <source>
        <dbReference type="RuleBase" id="RU000612"/>
    </source>
</evidence>
<evidence type="ECO:0000256" key="4">
    <source>
        <dbReference type="ARBA" id="ARBA00022490"/>
    </source>
</evidence>
<organism evidence="10 11">
    <name type="scientific">Candidatus Manganitrophus noduliformans</name>
    <dbReference type="NCBI Taxonomy" id="2606439"/>
    <lineage>
        <taxon>Bacteria</taxon>
        <taxon>Pseudomonadati</taxon>
        <taxon>Nitrospirota</taxon>
        <taxon>Nitrospiria</taxon>
        <taxon>Candidatus Troglogloeales</taxon>
        <taxon>Candidatus Manganitrophaceae</taxon>
        <taxon>Candidatus Manganitrophus</taxon>
    </lineage>
</organism>
<keyword evidence="11" id="KW-1185">Reference proteome</keyword>
<dbReference type="GO" id="GO:0006094">
    <property type="term" value="P:gluconeogenesis"/>
    <property type="evidence" value="ECO:0007669"/>
    <property type="project" value="UniProtKB-UniRule"/>
</dbReference>
<dbReference type="FunFam" id="3.40.50.10490:FF:000016">
    <property type="entry name" value="Glucose-6-phosphate isomerase"/>
    <property type="match status" value="1"/>
</dbReference>
<reference evidence="10 11" key="1">
    <citation type="journal article" date="2020" name="Nature">
        <title>Bacterial chemolithoautotrophy via manganese oxidation.</title>
        <authorList>
            <person name="Yu H."/>
            <person name="Leadbetter J.R."/>
        </authorList>
    </citation>
    <scope>NUCLEOTIDE SEQUENCE [LARGE SCALE GENOMIC DNA]</scope>
    <source>
        <strain evidence="10 11">Mn-1</strain>
    </source>
</reference>
<evidence type="ECO:0000256" key="1">
    <source>
        <dbReference type="ARBA" id="ARBA00004926"/>
    </source>
</evidence>
<dbReference type="CDD" id="cd05016">
    <property type="entry name" value="SIS_PGI_2"/>
    <property type="match status" value="1"/>
</dbReference>
<evidence type="ECO:0000256" key="7">
    <source>
        <dbReference type="ARBA" id="ARBA00029321"/>
    </source>
</evidence>
<evidence type="ECO:0000256" key="2">
    <source>
        <dbReference type="ARBA" id="ARBA00006604"/>
    </source>
</evidence>
<sequence length="458" mass="50761">MKRVPSLTFDFKNMMTDQIGPVHGMGEEECARAFPLLDDVYRTFRESRNKGNLAFLDLPYQPTEKIKALAKKVQGRFENFVLLGIGGSALGPIAIQQALHSPYYNLLSKKERGGPRMFFLDNVDPTEVASLLEVLDPSKTAVNVVTKSGGTIETLAQFLIFQKWIYKKVGKEKGAAHFIVTTDPKKGTLREIAQKEGYATLEIPEPVGGRFSVLTPVGLFPAAVSGIDIDLMLQGAADLDQEFQKVPPHENAAVWGAFVHHWAYLIKRRNILVLMPYSEGLVGVAQWFVQLWAESLGKEKDISGKRISVGQTPVVAVGATDQHSQLQLYMEGPVDKTIQFLVVGSFGKDLPFPTVRSDTPIGLLAGHTLGSLLKIEQRAIEASLVESGRPNCKLIVPEINPYYLGALFYFFEFQTAFAGKLYGINPFDQPGVEAGKRIIHKLLKEEGQNRTKETSKRR</sequence>
<keyword evidence="5 8" id="KW-0324">Glycolysis</keyword>
<keyword evidence="6 8" id="KW-0413">Isomerase</keyword>
<dbReference type="PANTHER" id="PTHR11469">
    <property type="entry name" value="GLUCOSE-6-PHOSPHATE ISOMERASE"/>
    <property type="match status" value="1"/>
</dbReference>
<keyword evidence="3 8" id="KW-0312">Gluconeogenesis</keyword>
<dbReference type="EMBL" id="VTOW01000001">
    <property type="protein sequence ID" value="NKE70540.1"/>
    <property type="molecule type" value="Genomic_DNA"/>
</dbReference>
<comment type="pathway">
    <text evidence="1 8 9">Carbohydrate degradation; glycolysis; D-glyceraldehyde 3-phosphate and glycerone phosphate from D-glucose: step 2/4.</text>
</comment>
<dbReference type="Gene3D" id="3.40.50.10490">
    <property type="entry name" value="Glucose-6-phosphate isomerase like protein, domain 1"/>
    <property type="match status" value="2"/>
</dbReference>
<evidence type="ECO:0000256" key="3">
    <source>
        <dbReference type="ARBA" id="ARBA00022432"/>
    </source>
</evidence>
<evidence type="ECO:0000313" key="10">
    <source>
        <dbReference type="EMBL" id="NKE70540.1"/>
    </source>
</evidence>
<dbReference type="InterPro" id="IPR001672">
    <property type="entry name" value="G6P_Isomerase"/>
</dbReference>
<gene>
    <name evidence="8" type="primary">pgi</name>
    <name evidence="10" type="ORF">MNODULE_07300</name>
</gene>
<comment type="similarity">
    <text evidence="2 8 9">Belongs to the GPI family.</text>
</comment>
<dbReference type="PROSITE" id="PS51463">
    <property type="entry name" value="P_GLUCOSE_ISOMERASE_3"/>
    <property type="match status" value="1"/>
</dbReference>
<dbReference type="PROSITE" id="PS00765">
    <property type="entry name" value="P_GLUCOSE_ISOMERASE_1"/>
    <property type="match status" value="1"/>
</dbReference>
<dbReference type="UniPathway" id="UPA00109">
    <property type="reaction ID" value="UER00181"/>
</dbReference>
<accession>A0A7X6IAM5</accession>
<protein>
    <recommendedName>
        <fullName evidence="8">Glucose-6-phosphate isomerase</fullName>
        <shortName evidence="8">GPI</shortName>
        <ecNumber evidence="8">5.3.1.9</ecNumber>
    </recommendedName>
    <alternativeName>
        <fullName evidence="8">Phosphoglucose isomerase</fullName>
        <shortName evidence="8">PGI</shortName>
    </alternativeName>
    <alternativeName>
        <fullName evidence="8">Phosphohexose isomerase</fullName>
        <shortName evidence="8">PHI</shortName>
    </alternativeName>
</protein>
<dbReference type="InterPro" id="IPR035482">
    <property type="entry name" value="SIS_PGI_2"/>
</dbReference>
<feature type="active site" evidence="8">
    <location>
        <position position="323"/>
    </location>
</feature>
<dbReference type="EC" id="5.3.1.9" evidence="8"/>
<comment type="caution">
    <text evidence="10">The sequence shown here is derived from an EMBL/GenBank/DDBJ whole genome shotgun (WGS) entry which is preliminary data.</text>
</comment>
<dbReference type="UniPathway" id="UPA00138"/>
<dbReference type="GO" id="GO:0051156">
    <property type="term" value="P:glucose 6-phosphate metabolic process"/>
    <property type="evidence" value="ECO:0007669"/>
    <property type="project" value="TreeGrafter"/>
</dbReference>
<comment type="pathway">
    <text evidence="8">Carbohydrate biosynthesis; gluconeogenesis.</text>
</comment>
<comment type="catalytic activity">
    <reaction evidence="7 8 9">
        <text>alpha-D-glucose 6-phosphate = beta-D-fructose 6-phosphate</text>
        <dbReference type="Rhea" id="RHEA:11816"/>
        <dbReference type="ChEBI" id="CHEBI:57634"/>
        <dbReference type="ChEBI" id="CHEBI:58225"/>
        <dbReference type="EC" id="5.3.1.9"/>
    </reaction>
</comment>
<evidence type="ECO:0000313" key="11">
    <source>
        <dbReference type="Proteomes" id="UP000534783"/>
    </source>
</evidence>
<feature type="active site" description="Proton donor" evidence="8">
    <location>
        <position position="294"/>
    </location>
</feature>
<dbReference type="CDD" id="cd05015">
    <property type="entry name" value="SIS_PGI_1"/>
    <property type="match status" value="1"/>
</dbReference>
<dbReference type="InterPro" id="IPR018189">
    <property type="entry name" value="Phosphoglucose_isomerase_CS"/>
</dbReference>
<dbReference type="PROSITE" id="PS00174">
    <property type="entry name" value="P_GLUCOSE_ISOMERASE_2"/>
    <property type="match status" value="1"/>
</dbReference>
<proteinExistence type="inferred from homology"/>
<dbReference type="PRINTS" id="PR00662">
    <property type="entry name" value="G6PISOMERASE"/>
</dbReference>
<evidence type="ECO:0000256" key="5">
    <source>
        <dbReference type="ARBA" id="ARBA00023152"/>
    </source>
</evidence>
<dbReference type="GO" id="GO:0004347">
    <property type="term" value="F:glucose-6-phosphate isomerase activity"/>
    <property type="evidence" value="ECO:0007669"/>
    <property type="project" value="UniProtKB-UniRule"/>
</dbReference>
<evidence type="ECO:0000256" key="8">
    <source>
        <dbReference type="HAMAP-Rule" id="MF_00473"/>
    </source>
</evidence>
<evidence type="ECO:0000256" key="6">
    <source>
        <dbReference type="ARBA" id="ARBA00023235"/>
    </source>
</evidence>
<dbReference type="Proteomes" id="UP000534783">
    <property type="component" value="Unassembled WGS sequence"/>
</dbReference>
<dbReference type="InterPro" id="IPR035476">
    <property type="entry name" value="SIS_PGI_1"/>
</dbReference>
<keyword evidence="4 8" id="KW-0963">Cytoplasm</keyword>
<dbReference type="Pfam" id="PF00342">
    <property type="entry name" value="PGI"/>
    <property type="match status" value="2"/>
</dbReference>
<name>A0A7X6IAM5_9BACT</name>
<dbReference type="InterPro" id="IPR046348">
    <property type="entry name" value="SIS_dom_sf"/>
</dbReference>
<dbReference type="RefSeq" id="WP_168058781.1">
    <property type="nucleotide sequence ID" value="NZ_VTOW01000001.1"/>
</dbReference>
<comment type="subcellular location">
    <subcellularLocation>
        <location evidence="8">Cytoplasm</location>
    </subcellularLocation>
</comment>